<name>A0ABQ0VF94_ENTMU</name>
<sequence>MLIEFKCMKNKGFRMKKRIGKVRKLVLIFTKRIWTNRCTYSSGFYFERSYFIPKAMRAELENIKRR</sequence>
<reference evidence="1 2" key="1">
    <citation type="submission" date="2019-07" db="EMBL/GenBank/DDBJ databases">
        <title>Whole genome shotgun sequence of Enterococcus mundtii NBRC 100490.</title>
        <authorList>
            <person name="Hosoyama A."/>
            <person name="Uohara A."/>
            <person name="Ohji S."/>
            <person name="Ichikawa N."/>
        </authorList>
    </citation>
    <scope>NUCLEOTIDE SEQUENCE [LARGE SCALE GENOMIC DNA]</scope>
    <source>
        <strain evidence="1 2">NBRC 100490</strain>
    </source>
</reference>
<evidence type="ECO:0000313" key="1">
    <source>
        <dbReference type="EMBL" id="GEL81309.1"/>
    </source>
</evidence>
<organism evidence="1 2">
    <name type="scientific">Enterococcus mundtii</name>
    <dbReference type="NCBI Taxonomy" id="53346"/>
    <lineage>
        <taxon>Bacteria</taxon>
        <taxon>Bacillati</taxon>
        <taxon>Bacillota</taxon>
        <taxon>Bacilli</taxon>
        <taxon>Lactobacillales</taxon>
        <taxon>Enterococcaceae</taxon>
        <taxon>Enterococcus</taxon>
    </lineage>
</organism>
<proteinExistence type="predicted"/>
<keyword evidence="2" id="KW-1185">Reference proteome</keyword>
<gene>
    <name evidence="1" type="ORF">EMU01_24530</name>
</gene>
<accession>A0ABQ0VF94</accession>
<protein>
    <submittedName>
        <fullName evidence="1">Uncharacterized protein</fullName>
    </submittedName>
</protein>
<comment type="caution">
    <text evidence="1">The sequence shown here is derived from an EMBL/GenBank/DDBJ whole genome shotgun (WGS) entry which is preliminary data.</text>
</comment>
<dbReference type="EMBL" id="BJWA01000022">
    <property type="protein sequence ID" value="GEL81309.1"/>
    <property type="molecule type" value="Genomic_DNA"/>
</dbReference>
<evidence type="ECO:0000313" key="2">
    <source>
        <dbReference type="Proteomes" id="UP000321175"/>
    </source>
</evidence>
<dbReference type="Proteomes" id="UP000321175">
    <property type="component" value="Unassembled WGS sequence"/>
</dbReference>